<dbReference type="AlphaFoldDB" id="A0A183AMH0"/>
<feature type="region of interest" description="Disordered" evidence="2">
    <location>
        <begin position="66"/>
        <end position="88"/>
    </location>
</feature>
<reference evidence="5" key="1">
    <citation type="submission" date="2016-06" db="UniProtKB">
        <authorList>
            <consortium name="WormBaseParasite"/>
        </authorList>
    </citation>
    <scope>IDENTIFICATION</scope>
</reference>
<organism evidence="5">
    <name type="scientific">Echinostoma caproni</name>
    <dbReference type="NCBI Taxonomy" id="27848"/>
    <lineage>
        <taxon>Eukaryota</taxon>
        <taxon>Metazoa</taxon>
        <taxon>Spiralia</taxon>
        <taxon>Lophotrochozoa</taxon>
        <taxon>Platyhelminthes</taxon>
        <taxon>Trematoda</taxon>
        <taxon>Digenea</taxon>
        <taxon>Plagiorchiida</taxon>
        <taxon>Echinostomata</taxon>
        <taxon>Echinostomatoidea</taxon>
        <taxon>Echinostomatidae</taxon>
        <taxon>Echinostoma</taxon>
    </lineage>
</organism>
<feature type="coiled-coil region" evidence="1">
    <location>
        <begin position="95"/>
        <end position="122"/>
    </location>
</feature>
<proteinExistence type="predicted"/>
<evidence type="ECO:0000313" key="5">
    <source>
        <dbReference type="WBParaSite" id="ECPE_0000817701-mRNA-1"/>
    </source>
</evidence>
<dbReference type="WBParaSite" id="ECPE_0000817701-mRNA-1">
    <property type="protein sequence ID" value="ECPE_0000817701-mRNA-1"/>
    <property type="gene ID" value="ECPE_0000817701"/>
</dbReference>
<dbReference type="EMBL" id="UZAN01045587">
    <property type="protein sequence ID" value="VDP82880.1"/>
    <property type="molecule type" value="Genomic_DNA"/>
</dbReference>
<gene>
    <name evidence="3" type="ORF">ECPE_LOCUS8155</name>
</gene>
<feature type="region of interest" description="Disordered" evidence="2">
    <location>
        <begin position="33"/>
        <end position="54"/>
    </location>
</feature>
<protein>
    <submittedName>
        <fullName evidence="5">Nbl1_Borealin_N domain-containing protein</fullName>
    </submittedName>
</protein>
<name>A0A183AMH0_9TREM</name>
<accession>A0A183AMH0</accession>
<evidence type="ECO:0000256" key="2">
    <source>
        <dbReference type="SAM" id="MobiDB-lite"/>
    </source>
</evidence>
<evidence type="ECO:0000256" key="1">
    <source>
        <dbReference type="SAM" id="Coils"/>
    </source>
</evidence>
<keyword evidence="4" id="KW-1185">Reference proteome</keyword>
<keyword evidence="1" id="KW-0175">Coiled coil</keyword>
<feature type="compositionally biased region" description="Polar residues" evidence="2">
    <location>
        <begin position="37"/>
        <end position="47"/>
    </location>
</feature>
<sequence>MDVLEAKETCRQHTNLDARVARATIRPVRTEPCGAVTTKTPPTSNTRAPRPATKQVEAVIPSVKHTMKKNNGKEKITSTKGKKPCKRATVQSLESIHVTARIEQLKKDLRKLQRSTKALLRQTRNVLLHNFSEPTIRDTKARREADRQHVQNVF</sequence>
<reference evidence="3 4" key="2">
    <citation type="submission" date="2018-11" db="EMBL/GenBank/DDBJ databases">
        <authorList>
            <consortium name="Pathogen Informatics"/>
        </authorList>
    </citation>
    <scope>NUCLEOTIDE SEQUENCE [LARGE SCALE GENOMIC DNA]</scope>
    <source>
        <strain evidence="3 4">Egypt</strain>
    </source>
</reference>
<evidence type="ECO:0000313" key="3">
    <source>
        <dbReference type="EMBL" id="VDP82880.1"/>
    </source>
</evidence>
<evidence type="ECO:0000313" key="4">
    <source>
        <dbReference type="Proteomes" id="UP000272942"/>
    </source>
</evidence>
<dbReference type="Proteomes" id="UP000272942">
    <property type="component" value="Unassembled WGS sequence"/>
</dbReference>